<gene>
    <name evidence="2" type="ORF">OY14_00195</name>
</gene>
<sequence>MQKRSRKIKNDLVMSESKERKVGIWSIFALILIVFGFIIAPLLPGLFDNPHSSGLKFGSYKGQPIFYKKDSKFAKYVNYYSNLYSRLQGNSQNINIDYNAWYLAFMKYVEDIAFLDLIKRNNFYISKEMLNKNLLRSPEYLDSSGNFSSKRYNKTSDYKKVKIYDDMVENMLFSNVKIFLNGNLVFPDSLFNMIKNMSSVERRISYLSLSYQDFSNKEAIIYAEKNLNLFKRLTLATIRFKNLSDAKNAYDKLLNKTPFEELAKLYSDDIANFKGVAFLDKYYFDLDLSIEKKEDLNSIFSLRESEFSKPIKVKNKNEYLIYKAFGNIQDFDKNSDRDISSVKNYIETYEPSVIEGYLENKLNDFLGDVKSNSLSQALEKYKFSLKEETVNLSYNVNVYPSTLKELVEFNNSKAFYDTVFRLKENSWSQPFVANKKVYLFFFNTAKQRSNLMKEGIENEKLLESFNIASSGLITDFLLNKKDFVNNFNESFFALQNFSKD</sequence>
<reference evidence="2 3" key="1">
    <citation type="journal article" date="2015" name="Genome Announc.">
        <title>Genome Sequence of Borrelia chilensis VA1, a South American Member of the Lyme Borreliosis Group.</title>
        <authorList>
            <person name="Huang W."/>
            <person name="Ojaimi C."/>
            <person name="Fallon J.T."/>
            <person name="Travisany D."/>
            <person name="Maass A."/>
            <person name="Ivanova L."/>
            <person name="Tomova A."/>
            <person name="Gonzalez-Acuna D."/>
            <person name="Godfrey H.P."/>
            <person name="Cabello F.C."/>
        </authorList>
    </citation>
    <scope>NUCLEOTIDE SEQUENCE [LARGE SCALE GENOMIC DNA]</scope>
    <source>
        <strain evidence="2 3">VA1</strain>
    </source>
</reference>
<dbReference type="KEGG" id="bchi:OY14_00195"/>
<proteinExistence type="predicted"/>
<organism evidence="2 3">
    <name type="scientific">Borreliella chilensis</name>
    <dbReference type="NCBI Taxonomy" id="1245910"/>
    <lineage>
        <taxon>Bacteria</taxon>
        <taxon>Pseudomonadati</taxon>
        <taxon>Spirochaetota</taxon>
        <taxon>Spirochaetia</taxon>
        <taxon>Spirochaetales</taxon>
        <taxon>Borreliaceae</taxon>
        <taxon>Borreliella</taxon>
    </lineage>
</organism>
<keyword evidence="1" id="KW-0812">Transmembrane</keyword>
<keyword evidence="3" id="KW-1185">Reference proteome</keyword>
<evidence type="ECO:0000313" key="3">
    <source>
        <dbReference type="Proteomes" id="UP000030940"/>
    </source>
</evidence>
<dbReference type="Proteomes" id="UP000030940">
    <property type="component" value="Chromosome"/>
</dbReference>
<dbReference type="STRING" id="1245910.OY14_00195"/>
<evidence type="ECO:0000256" key="1">
    <source>
        <dbReference type="SAM" id="Phobius"/>
    </source>
</evidence>
<accession>A0A0A7UWV4</accession>
<name>A0A0A7UWV4_9SPIR</name>
<dbReference type="EMBL" id="CP009910">
    <property type="protein sequence ID" value="AJA89893.1"/>
    <property type="molecule type" value="Genomic_DNA"/>
</dbReference>
<keyword evidence="1" id="KW-0472">Membrane</keyword>
<keyword evidence="1" id="KW-1133">Transmembrane helix</keyword>
<protein>
    <submittedName>
        <fullName evidence="2">Uncharacterized protein</fullName>
    </submittedName>
</protein>
<dbReference type="HOGENOM" id="CLU_041396_0_0_12"/>
<evidence type="ECO:0000313" key="2">
    <source>
        <dbReference type="EMBL" id="AJA89893.1"/>
    </source>
</evidence>
<dbReference type="SUPFAM" id="SSF54534">
    <property type="entry name" value="FKBP-like"/>
    <property type="match status" value="1"/>
</dbReference>
<dbReference type="AlphaFoldDB" id="A0A0A7UWV4"/>
<feature type="transmembrane region" description="Helical" evidence="1">
    <location>
        <begin position="22"/>
        <end position="43"/>
    </location>
</feature>